<keyword evidence="1" id="KW-0597">Phosphoprotein</keyword>
<evidence type="ECO:0000313" key="4">
    <source>
        <dbReference type="Proteomes" id="UP001497516"/>
    </source>
</evidence>
<feature type="modified residue" description="4-aspartylphosphate" evidence="1">
    <location>
        <position position="84"/>
    </location>
</feature>
<proteinExistence type="predicted"/>
<dbReference type="GO" id="GO:0000160">
    <property type="term" value="P:phosphorelay signal transduction system"/>
    <property type="evidence" value="ECO:0007669"/>
    <property type="project" value="InterPro"/>
</dbReference>
<evidence type="ECO:0000313" key="3">
    <source>
        <dbReference type="EMBL" id="CAL1356807.1"/>
    </source>
</evidence>
<dbReference type="SMART" id="SM00448">
    <property type="entry name" value="REC"/>
    <property type="match status" value="1"/>
</dbReference>
<dbReference type="InterPro" id="IPR001789">
    <property type="entry name" value="Sig_transdc_resp-reg_receiver"/>
</dbReference>
<dbReference type="SUPFAM" id="SSF52172">
    <property type="entry name" value="CheY-like"/>
    <property type="match status" value="1"/>
</dbReference>
<dbReference type="AlphaFoldDB" id="A0AAV2CLK5"/>
<organism evidence="3 4">
    <name type="scientific">Linum trigynum</name>
    <dbReference type="NCBI Taxonomy" id="586398"/>
    <lineage>
        <taxon>Eukaryota</taxon>
        <taxon>Viridiplantae</taxon>
        <taxon>Streptophyta</taxon>
        <taxon>Embryophyta</taxon>
        <taxon>Tracheophyta</taxon>
        <taxon>Spermatophyta</taxon>
        <taxon>Magnoliopsida</taxon>
        <taxon>eudicotyledons</taxon>
        <taxon>Gunneridae</taxon>
        <taxon>Pentapetalae</taxon>
        <taxon>rosids</taxon>
        <taxon>fabids</taxon>
        <taxon>Malpighiales</taxon>
        <taxon>Linaceae</taxon>
        <taxon>Linum</taxon>
    </lineage>
</organism>
<dbReference type="CDD" id="cd17546">
    <property type="entry name" value="REC_hyHK_CKI1_RcsC-like"/>
    <property type="match status" value="1"/>
</dbReference>
<evidence type="ECO:0000256" key="1">
    <source>
        <dbReference type="PROSITE-ProRule" id="PRU00169"/>
    </source>
</evidence>
<reference evidence="3 4" key="1">
    <citation type="submission" date="2024-04" db="EMBL/GenBank/DDBJ databases">
        <authorList>
            <person name="Fracassetti M."/>
        </authorList>
    </citation>
    <scope>NUCLEOTIDE SEQUENCE [LARGE SCALE GENOMIC DNA]</scope>
</reference>
<feature type="domain" description="Response regulatory" evidence="2">
    <location>
        <begin position="33"/>
        <end position="148"/>
    </location>
</feature>
<dbReference type="InterPro" id="IPR052048">
    <property type="entry name" value="ST_Response_Regulator"/>
</dbReference>
<sequence>MAQQGGSSSSGGSRILSGGSINVSPMKPLASLKVLVVDDEPMIRTIHKAQLVRAGINDVEVAANGKDAVDLHVNGATFDLILMDLHMPIMDGCQATKKLRAMGVKSSIVGVTSSGGAEKTAFLASGLDDCVSKPFVLQQIAHYLKVPRSPTNPPKYHNP</sequence>
<keyword evidence="4" id="KW-1185">Reference proteome</keyword>
<dbReference type="EMBL" id="OZ034813">
    <property type="protein sequence ID" value="CAL1356807.1"/>
    <property type="molecule type" value="Genomic_DNA"/>
</dbReference>
<evidence type="ECO:0000259" key="2">
    <source>
        <dbReference type="PROSITE" id="PS50110"/>
    </source>
</evidence>
<dbReference type="Proteomes" id="UP001497516">
    <property type="component" value="Chromosome 1"/>
</dbReference>
<dbReference type="Pfam" id="PF00072">
    <property type="entry name" value="Response_reg"/>
    <property type="match status" value="1"/>
</dbReference>
<name>A0AAV2CLK5_9ROSI</name>
<dbReference type="Gene3D" id="3.40.50.2300">
    <property type="match status" value="1"/>
</dbReference>
<protein>
    <recommendedName>
        <fullName evidence="2">Response regulatory domain-containing protein</fullName>
    </recommendedName>
</protein>
<dbReference type="InterPro" id="IPR011006">
    <property type="entry name" value="CheY-like_superfamily"/>
</dbReference>
<gene>
    <name evidence="3" type="ORF">LTRI10_LOCUS4481</name>
</gene>
<accession>A0AAV2CLK5</accession>
<dbReference type="PANTHER" id="PTHR43228">
    <property type="entry name" value="TWO-COMPONENT RESPONSE REGULATOR"/>
    <property type="match status" value="1"/>
</dbReference>
<dbReference type="PANTHER" id="PTHR43228:SF1">
    <property type="entry name" value="TWO-COMPONENT RESPONSE REGULATOR ARR22"/>
    <property type="match status" value="1"/>
</dbReference>
<dbReference type="PROSITE" id="PS50110">
    <property type="entry name" value="RESPONSE_REGULATORY"/>
    <property type="match status" value="1"/>
</dbReference>